<name>A0A1G8ZBN6_ACTMZ</name>
<protein>
    <submittedName>
        <fullName evidence="1">Uncharacterized protein</fullName>
    </submittedName>
</protein>
<keyword evidence="2" id="KW-1185">Reference proteome</keyword>
<dbReference type="EMBL" id="FNFM01000004">
    <property type="protein sequence ID" value="SDK11815.1"/>
    <property type="molecule type" value="Genomic_DNA"/>
</dbReference>
<dbReference type="RefSeq" id="WP_281240947.1">
    <property type="nucleotide sequence ID" value="NZ_FNFM01000004.1"/>
</dbReference>
<evidence type="ECO:0000313" key="2">
    <source>
        <dbReference type="Proteomes" id="UP000199213"/>
    </source>
</evidence>
<reference evidence="2" key="1">
    <citation type="submission" date="2016-10" db="EMBL/GenBank/DDBJ databases">
        <authorList>
            <person name="Varghese N."/>
            <person name="Submissions S."/>
        </authorList>
    </citation>
    <scope>NUCLEOTIDE SEQUENCE [LARGE SCALE GENOMIC DNA]</scope>
    <source>
        <strain evidence="2">DSM 45460</strain>
    </source>
</reference>
<proteinExistence type="predicted"/>
<organism evidence="1 2">
    <name type="scientific">Actinopolyspora mzabensis</name>
    <dbReference type="NCBI Taxonomy" id="995066"/>
    <lineage>
        <taxon>Bacteria</taxon>
        <taxon>Bacillati</taxon>
        <taxon>Actinomycetota</taxon>
        <taxon>Actinomycetes</taxon>
        <taxon>Actinopolysporales</taxon>
        <taxon>Actinopolysporaceae</taxon>
        <taxon>Actinopolyspora</taxon>
    </lineage>
</organism>
<evidence type="ECO:0000313" key="1">
    <source>
        <dbReference type="EMBL" id="SDK11815.1"/>
    </source>
</evidence>
<dbReference type="Proteomes" id="UP000199213">
    <property type="component" value="Unassembled WGS sequence"/>
</dbReference>
<accession>A0A1G8ZBN6</accession>
<dbReference type="AlphaFoldDB" id="A0A1G8ZBN6"/>
<gene>
    <name evidence="1" type="ORF">SAMN04487820_104322</name>
</gene>
<sequence>MEEHAEVFGVEGRLRGSFGSAESACEVFGMTRELRLVWLPEP</sequence>